<dbReference type="GO" id="GO:0051015">
    <property type="term" value="F:actin filament binding"/>
    <property type="evidence" value="ECO:0007669"/>
    <property type="project" value="InterPro"/>
</dbReference>
<dbReference type="Pfam" id="PF21896">
    <property type="entry name" value="Talin_IBS2B"/>
    <property type="match status" value="2"/>
</dbReference>
<dbReference type="GO" id="GO:0005737">
    <property type="term" value="C:cytoplasm"/>
    <property type="evidence" value="ECO:0007669"/>
    <property type="project" value="UniProtKB-SubCell"/>
</dbReference>
<evidence type="ECO:0000256" key="4">
    <source>
        <dbReference type="SAM" id="MobiDB-lite"/>
    </source>
</evidence>
<accession>A0A9P0J751</accession>
<dbReference type="InterPro" id="IPR015224">
    <property type="entry name" value="Talin_cent"/>
</dbReference>
<keyword evidence="7" id="KW-1185">Reference proteome</keyword>
<protein>
    <recommendedName>
        <fullName evidence="5">I/LWEQ domain-containing protein</fullName>
    </recommendedName>
</protein>
<dbReference type="FunFam" id="1.20.1420.10:FF:000002">
    <property type="entry name" value="Talin 2"/>
    <property type="match status" value="1"/>
</dbReference>
<dbReference type="GO" id="GO:0030036">
    <property type="term" value="P:actin cytoskeleton organization"/>
    <property type="evidence" value="ECO:0007669"/>
    <property type="project" value="TreeGrafter"/>
</dbReference>
<dbReference type="InterPro" id="IPR036723">
    <property type="entry name" value="Alpha-catenin/vinculin-like_sf"/>
</dbReference>
<proteinExistence type="predicted"/>
<dbReference type="Gene3D" id="1.20.1410.10">
    <property type="entry name" value="I/LWEQ domain"/>
    <property type="match status" value="1"/>
</dbReference>
<name>A0A9P0J751_APHGO</name>
<dbReference type="SMART" id="SM00307">
    <property type="entry name" value="ILWEQ"/>
    <property type="match status" value="1"/>
</dbReference>
<dbReference type="SUPFAM" id="SSF109885">
    <property type="entry name" value="I/LWEQ domain"/>
    <property type="match status" value="2"/>
</dbReference>
<feature type="coiled-coil region" evidence="3">
    <location>
        <begin position="972"/>
        <end position="999"/>
    </location>
</feature>
<dbReference type="PANTHER" id="PTHR19981">
    <property type="entry name" value="TALIN"/>
    <property type="match status" value="1"/>
</dbReference>
<evidence type="ECO:0000313" key="7">
    <source>
        <dbReference type="Proteomes" id="UP001154329"/>
    </source>
</evidence>
<organism evidence="6 7">
    <name type="scientific">Aphis gossypii</name>
    <name type="common">Cotton aphid</name>
    <dbReference type="NCBI Taxonomy" id="80765"/>
    <lineage>
        <taxon>Eukaryota</taxon>
        <taxon>Metazoa</taxon>
        <taxon>Ecdysozoa</taxon>
        <taxon>Arthropoda</taxon>
        <taxon>Hexapoda</taxon>
        <taxon>Insecta</taxon>
        <taxon>Pterygota</taxon>
        <taxon>Neoptera</taxon>
        <taxon>Paraneoptera</taxon>
        <taxon>Hemiptera</taxon>
        <taxon>Sternorrhyncha</taxon>
        <taxon>Aphidomorpha</taxon>
        <taxon>Aphidoidea</taxon>
        <taxon>Aphididae</taxon>
        <taxon>Aphidini</taxon>
        <taxon>Aphis</taxon>
        <taxon>Aphis</taxon>
    </lineage>
</organism>
<keyword evidence="2" id="KW-0963">Cytoplasm</keyword>
<dbReference type="GO" id="GO:0005200">
    <property type="term" value="F:structural constituent of cytoskeleton"/>
    <property type="evidence" value="ECO:0007669"/>
    <property type="project" value="InterPro"/>
</dbReference>
<dbReference type="FunFam" id="1.20.1410.10:FF:000001">
    <property type="entry name" value="Talin 2"/>
    <property type="match status" value="1"/>
</dbReference>
<dbReference type="GO" id="GO:0001726">
    <property type="term" value="C:ruffle"/>
    <property type="evidence" value="ECO:0007669"/>
    <property type="project" value="InterPro"/>
</dbReference>
<dbReference type="InterPro" id="IPR002558">
    <property type="entry name" value="ILWEQ_dom"/>
</dbReference>
<dbReference type="GO" id="GO:0005925">
    <property type="term" value="C:focal adhesion"/>
    <property type="evidence" value="ECO:0007669"/>
    <property type="project" value="InterPro"/>
</dbReference>
<feature type="domain" description="I/LWEQ" evidence="5">
    <location>
        <begin position="764"/>
        <end position="1004"/>
    </location>
</feature>
<keyword evidence="3" id="KW-0175">Coiled coil</keyword>
<evidence type="ECO:0000313" key="6">
    <source>
        <dbReference type="EMBL" id="CAH1732139.1"/>
    </source>
</evidence>
<dbReference type="GO" id="GO:0005886">
    <property type="term" value="C:plasma membrane"/>
    <property type="evidence" value="ECO:0007669"/>
    <property type="project" value="TreeGrafter"/>
</dbReference>
<dbReference type="InterPro" id="IPR035964">
    <property type="entry name" value="I/LWEQ_dom_sf"/>
</dbReference>
<dbReference type="InterPro" id="IPR054060">
    <property type="entry name" value="TLN1-like_RS"/>
</dbReference>
<dbReference type="EMBL" id="OU899036">
    <property type="protein sequence ID" value="CAH1732139.1"/>
    <property type="molecule type" value="Genomic_DNA"/>
</dbReference>
<evidence type="ECO:0000256" key="3">
    <source>
        <dbReference type="SAM" id="Coils"/>
    </source>
</evidence>
<dbReference type="Pfam" id="PF09141">
    <property type="entry name" value="Talin_middle"/>
    <property type="match status" value="1"/>
</dbReference>
<reference evidence="6" key="2">
    <citation type="submission" date="2022-10" db="EMBL/GenBank/DDBJ databases">
        <authorList>
            <consortium name="ENA_rothamsted_submissions"/>
            <consortium name="culmorum"/>
            <person name="King R."/>
        </authorList>
    </citation>
    <scope>NUCLEOTIDE SEQUENCE</scope>
</reference>
<feature type="region of interest" description="Disordered" evidence="4">
    <location>
        <begin position="1005"/>
        <end position="1037"/>
    </location>
</feature>
<gene>
    <name evidence="6" type="ORF">APHIGO_LOCUS8699</name>
</gene>
<evidence type="ECO:0000256" key="2">
    <source>
        <dbReference type="ARBA" id="ARBA00022490"/>
    </source>
</evidence>
<dbReference type="GO" id="GO:0005178">
    <property type="term" value="F:integrin binding"/>
    <property type="evidence" value="ECO:0007669"/>
    <property type="project" value="TreeGrafter"/>
</dbReference>
<feature type="compositionally biased region" description="Polar residues" evidence="4">
    <location>
        <begin position="1021"/>
        <end position="1037"/>
    </location>
</feature>
<dbReference type="Pfam" id="PF01608">
    <property type="entry name" value="I_LWEQ"/>
    <property type="match status" value="1"/>
</dbReference>
<dbReference type="Gene3D" id="1.20.1420.10">
    <property type="entry name" value="Talin, central domain"/>
    <property type="match status" value="3"/>
</dbReference>
<dbReference type="SUPFAM" id="SSF109880">
    <property type="entry name" value="A middle domain of Talin 1"/>
    <property type="match status" value="1"/>
</dbReference>
<dbReference type="Proteomes" id="UP001154329">
    <property type="component" value="Chromosome 3"/>
</dbReference>
<reference evidence="6" key="1">
    <citation type="submission" date="2022-02" db="EMBL/GenBank/DDBJ databases">
        <authorList>
            <person name="King R."/>
        </authorList>
    </citation>
    <scope>NUCLEOTIDE SEQUENCE</scope>
</reference>
<dbReference type="Pfam" id="PF21865">
    <property type="entry name" value="TLN1-like_RS"/>
    <property type="match status" value="1"/>
</dbReference>
<dbReference type="PANTHER" id="PTHR19981:SF1">
    <property type="entry name" value="RHEA, ISOFORM B"/>
    <property type="match status" value="1"/>
</dbReference>
<sequence>MGHVGNAQYTTVSGRINVSHTPSVGPQNKQIKVLSAPQKALCMTISNSQEIITTIEKELISKAVIPEFGNDAASTKLKETTIDSNKQNISSQIAAMNAATAQVVTLTSGDIDYSSVEQAITSITTNLPEMSQGVRVLAALTPSGDHLLDAARKLCSAFTDLLKAVQPDSNTGRQNLLNAASKVGEASQQVLTQIGDDGADESRDILLSLAKAVANTTAALVVKAKNVAATVEPQHQSNVISAATTCALTTSQLVACTKVVAGTVENPSCKEQLMAAAREVVNAVEDLVSVCNLTQHENNKHLLQELSDAAYQVTTTLNQLLNRLTSASRAVGESLSNLVDVCTSPVSKEKRFNTEKTFQVQEYSNSSNDTGFIDQTNSSINNSDNLLDISTLTKRYDYNHDTQINNQNYGYHKSTHDYQLQNTMTEIEKQQILHKLSTTGTRGTQACVNAASTVSGIIGDLDTTILFATAGTLHAENENETFSDHRENILKTAKALVEDTKTLVTGAASSQEQLAVAAQNAVSTIIQLADVVKFGAASLGANNPEAQVMLINAVKDVATALGDLIQATKAASGKNINDPSMNELKESAKVMVTNVTSLLKTVKAVEDEHTRGTRALESTIEVIGQEIRALNSTETFKSTATVEELIRCTKPITMATAKAVSAGNSGKQEDVIVAANMGRKAISDLLTVCRGCSNTIENADLKERTLQAGHNISQEYRKLLQTVLFIISKPNSSSDSKHMLQTISRMIAQYVTELISVTETIKGNDWVSPEDPTIIAENELLGAAESIDAAAKKLASLRPRKSVNVEAADASWNFDEVILEAAKSIAAATSALVKAASAAQRELIDSGKVSRRPLTSSDDGQWSEGLISASRLVAAATHSLVESANALVQGISSEEKLISSAKQVASSTAQLLVSCKVKADPDSASTKRLLAAGNAVKRATDNLVKAAQQAIQNDEERSLVLSKRMVGGIAQEINARSEVLRIERELEEARQRLVVIRQAKYKAKGDDSSPTELLENDSSFEHQLNGSRTSTDNYANSSLDENGDNIQANAYNVYKLLNNSNDQTSLNTFNETFHSGTNKLYNYNSAGLSPKNVFNKSSSLTTKNNTVKYNCSSTISNNTTTTTKSYTVNE</sequence>
<comment type="subcellular location">
    <subcellularLocation>
        <location evidence="1">Cytoplasm</location>
    </subcellularLocation>
</comment>
<dbReference type="PROSITE" id="PS50945">
    <property type="entry name" value="I_LWEQ"/>
    <property type="match status" value="1"/>
</dbReference>
<dbReference type="Gene3D" id="1.20.120.230">
    <property type="entry name" value="Alpha-catenin/vinculin-like"/>
    <property type="match status" value="1"/>
</dbReference>
<dbReference type="GO" id="GO:0098609">
    <property type="term" value="P:cell-cell adhesion"/>
    <property type="evidence" value="ECO:0007669"/>
    <property type="project" value="TreeGrafter"/>
</dbReference>
<evidence type="ECO:0000259" key="5">
    <source>
        <dbReference type="PROSITE" id="PS50945"/>
    </source>
</evidence>
<dbReference type="SUPFAM" id="SSF47220">
    <property type="entry name" value="alpha-catenin/vinculin-like"/>
    <property type="match status" value="1"/>
</dbReference>
<evidence type="ECO:0000256" key="1">
    <source>
        <dbReference type="ARBA" id="ARBA00004496"/>
    </source>
</evidence>
<dbReference type="AlphaFoldDB" id="A0A9P0J751"/>
<dbReference type="InterPro" id="IPR036476">
    <property type="entry name" value="Talin_cent_sf"/>
</dbReference>
<dbReference type="InterPro" id="IPR054082">
    <property type="entry name" value="Talin_IBS2B"/>
</dbReference>